<dbReference type="GO" id="GO:0005886">
    <property type="term" value="C:plasma membrane"/>
    <property type="evidence" value="ECO:0007669"/>
    <property type="project" value="UniProtKB-SubCell"/>
</dbReference>
<protein>
    <submittedName>
        <fullName evidence="10">DUF2029 domain-containing protein</fullName>
    </submittedName>
</protein>
<evidence type="ECO:0000256" key="2">
    <source>
        <dbReference type="ARBA" id="ARBA00022475"/>
    </source>
</evidence>
<dbReference type="AlphaFoldDB" id="A0A6G9YNS7"/>
<keyword evidence="6 9" id="KW-0472">Membrane</keyword>
<evidence type="ECO:0000256" key="7">
    <source>
        <dbReference type="ARBA" id="ARBA00024033"/>
    </source>
</evidence>
<evidence type="ECO:0000256" key="9">
    <source>
        <dbReference type="SAM" id="Phobius"/>
    </source>
</evidence>
<comment type="subcellular location">
    <subcellularLocation>
        <location evidence="1">Cell membrane</location>
        <topology evidence="1">Multi-pass membrane protein</topology>
    </subcellularLocation>
</comment>
<keyword evidence="4 9" id="KW-0812">Transmembrane</keyword>
<dbReference type="KEGG" id="nah:F5544_35595"/>
<evidence type="ECO:0000256" key="4">
    <source>
        <dbReference type="ARBA" id="ARBA00022692"/>
    </source>
</evidence>
<keyword evidence="2" id="KW-1003">Cell membrane</keyword>
<dbReference type="InterPro" id="IPR018584">
    <property type="entry name" value="GT87"/>
</dbReference>
<feature type="transmembrane region" description="Helical" evidence="9">
    <location>
        <begin position="276"/>
        <end position="297"/>
    </location>
</feature>
<dbReference type="Pfam" id="PF09594">
    <property type="entry name" value="GT87"/>
    <property type="match status" value="1"/>
</dbReference>
<name>A0A6G9YNS7_9NOCA</name>
<feature type="transmembrane region" description="Helical" evidence="9">
    <location>
        <begin position="83"/>
        <end position="101"/>
    </location>
</feature>
<keyword evidence="11" id="KW-1185">Reference proteome</keyword>
<evidence type="ECO:0000256" key="5">
    <source>
        <dbReference type="ARBA" id="ARBA00022989"/>
    </source>
</evidence>
<feature type="transmembrane region" description="Helical" evidence="9">
    <location>
        <begin position="185"/>
        <end position="207"/>
    </location>
</feature>
<evidence type="ECO:0000313" key="11">
    <source>
        <dbReference type="Proteomes" id="UP000503540"/>
    </source>
</evidence>
<dbReference type="EMBL" id="CP046172">
    <property type="protein sequence ID" value="QIS14949.1"/>
    <property type="molecule type" value="Genomic_DNA"/>
</dbReference>
<feature type="transmembrane region" description="Helical" evidence="9">
    <location>
        <begin position="213"/>
        <end position="231"/>
    </location>
</feature>
<feature type="transmembrane region" description="Helical" evidence="9">
    <location>
        <begin position="133"/>
        <end position="152"/>
    </location>
</feature>
<reference evidence="10 11" key="1">
    <citation type="journal article" date="2019" name="ACS Chem. Biol.">
        <title>Identification and Mobilization of a Cryptic Antibiotic Biosynthesis Gene Locus from a Human-Pathogenic Nocardia Isolate.</title>
        <authorList>
            <person name="Herisse M."/>
            <person name="Ishida K."/>
            <person name="Porter J.L."/>
            <person name="Howden B."/>
            <person name="Hertweck C."/>
            <person name="Stinear T.P."/>
            <person name="Pidot S.J."/>
        </authorList>
    </citation>
    <scope>NUCLEOTIDE SEQUENCE [LARGE SCALE GENOMIC DNA]</scope>
    <source>
        <strain evidence="10 11">AUSMDU00012717</strain>
    </source>
</reference>
<proteinExistence type="inferred from homology"/>
<accession>A0A6G9YNS7</accession>
<feature type="transmembrane region" description="Helical" evidence="9">
    <location>
        <begin position="25"/>
        <end position="46"/>
    </location>
</feature>
<keyword evidence="5 9" id="KW-1133">Transmembrane helix</keyword>
<dbReference type="Proteomes" id="UP000503540">
    <property type="component" value="Chromosome"/>
</dbReference>
<feature type="region of interest" description="Disordered" evidence="8">
    <location>
        <begin position="1"/>
        <end position="20"/>
    </location>
</feature>
<dbReference type="GO" id="GO:0016758">
    <property type="term" value="F:hexosyltransferase activity"/>
    <property type="evidence" value="ECO:0007669"/>
    <property type="project" value="InterPro"/>
</dbReference>
<keyword evidence="3" id="KW-0808">Transferase</keyword>
<feature type="transmembrane region" description="Helical" evidence="9">
    <location>
        <begin position="344"/>
        <end position="363"/>
    </location>
</feature>
<evidence type="ECO:0000313" key="10">
    <source>
        <dbReference type="EMBL" id="QIS14949.1"/>
    </source>
</evidence>
<gene>
    <name evidence="10" type="ORF">F5544_35595</name>
</gene>
<feature type="transmembrane region" description="Helical" evidence="9">
    <location>
        <begin position="303"/>
        <end position="332"/>
    </location>
</feature>
<sequence length="443" mass="48695">MVTVAPAAERSAKPADEQPGSSRTLLSLAAALIFTLVSIAVWLLFLRPNWPMYWHQVDLQVYMWGGRTAAVHPEQLYVERGPLYLPFLYPVFAAWICAELARFPIDYVGNGVAVTTMLALYASVWCTGRLLRLRGRGLLALTLAVGSAALWLEPVQQTFQFGQVSIILMAMVLADLAMPGRWYRGILIGIATGIKLTPAVFIVYLLITRRFKAAGTAIGAFAVTVAIGFWYRPAQAWQFWTSTVASQDRVGFAYVQNQSINGVFGRLQWTTWEHHLPWLIAAGVLAVAGMTAAWIAHRRGDELLGILLAAGVTLLCSPISWTHYWVWVIPALMWAVHALSGRPLVLRAAVPVAVGLLAFAWPMRVDRIGNWDPDVALLPQGLIWYVPQTMGREFHWTVIQFFVGNSYTLLGSAAFLVAVGYLLYGARPGQRAGASARSSAAAT</sequence>
<dbReference type="RefSeq" id="WP_167477276.1">
    <property type="nucleotide sequence ID" value="NZ_CP046172.1"/>
</dbReference>
<feature type="transmembrane region" description="Helical" evidence="9">
    <location>
        <begin position="107"/>
        <end position="126"/>
    </location>
</feature>
<feature type="transmembrane region" description="Helical" evidence="9">
    <location>
        <begin position="398"/>
        <end position="424"/>
    </location>
</feature>
<comment type="similarity">
    <text evidence="7">Belongs to the glycosyltransferase 87 family.</text>
</comment>
<evidence type="ECO:0000256" key="8">
    <source>
        <dbReference type="SAM" id="MobiDB-lite"/>
    </source>
</evidence>
<evidence type="ECO:0000256" key="6">
    <source>
        <dbReference type="ARBA" id="ARBA00023136"/>
    </source>
</evidence>
<evidence type="ECO:0000256" key="1">
    <source>
        <dbReference type="ARBA" id="ARBA00004651"/>
    </source>
</evidence>
<organism evidence="10 11">
    <name type="scientific">Nocardia arthritidis</name>
    <dbReference type="NCBI Taxonomy" id="228602"/>
    <lineage>
        <taxon>Bacteria</taxon>
        <taxon>Bacillati</taxon>
        <taxon>Actinomycetota</taxon>
        <taxon>Actinomycetes</taxon>
        <taxon>Mycobacteriales</taxon>
        <taxon>Nocardiaceae</taxon>
        <taxon>Nocardia</taxon>
    </lineage>
</organism>
<evidence type="ECO:0000256" key="3">
    <source>
        <dbReference type="ARBA" id="ARBA00022679"/>
    </source>
</evidence>